<protein>
    <submittedName>
        <fullName evidence="2">Uncharacterized protein</fullName>
    </submittedName>
</protein>
<reference evidence="2 3" key="1">
    <citation type="submission" date="2017-09" db="EMBL/GenBank/DDBJ databases">
        <title>Bacterial strain isolated from the female urinary microbiota.</title>
        <authorList>
            <person name="Thomas-White K."/>
            <person name="Kumar N."/>
            <person name="Forster S."/>
            <person name="Putonti C."/>
            <person name="Lawley T."/>
            <person name="Wolfe A.J."/>
        </authorList>
    </citation>
    <scope>NUCLEOTIDE SEQUENCE [LARGE SCALE GENOMIC DNA]</scope>
    <source>
        <strain evidence="2 3">UMB1301</strain>
    </source>
</reference>
<dbReference type="RefSeq" id="WP_373277475.1">
    <property type="nucleotide sequence ID" value="NZ_PNHK01000364.1"/>
</dbReference>
<proteinExistence type="predicted"/>
<dbReference type="CDD" id="cd00586">
    <property type="entry name" value="4HBT"/>
    <property type="match status" value="1"/>
</dbReference>
<gene>
    <name evidence="2" type="ORF">CJ199_14015</name>
</gene>
<dbReference type="AlphaFoldDB" id="A0A2N6VIY2"/>
<feature type="region of interest" description="Disordered" evidence="1">
    <location>
        <begin position="1"/>
        <end position="28"/>
    </location>
</feature>
<comment type="caution">
    <text evidence="2">The sequence shown here is derived from an EMBL/GenBank/DDBJ whole genome shotgun (WGS) entry which is preliminary data.</text>
</comment>
<dbReference type="Gene3D" id="3.10.129.10">
    <property type="entry name" value="Hotdog Thioesterase"/>
    <property type="match status" value="1"/>
</dbReference>
<evidence type="ECO:0000256" key="1">
    <source>
        <dbReference type="SAM" id="MobiDB-lite"/>
    </source>
</evidence>
<evidence type="ECO:0000313" key="2">
    <source>
        <dbReference type="EMBL" id="PMD04102.1"/>
    </source>
</evidence>
<dbReference type="EMBL" id="PNHK01000364">
    <property type="protein sequence ID" value="PMD04102.1"/>
    <property type="molecule type" value="Genomic_DNA"/>
</dbReference>
<feature type="non-terminal residue" evidence="2">
    <location>
        <position position="110"/>
    </location>
</feature>
<organism evidence="2 3">
    <name type="scientific">Brevibacterium paucivorans</name>
    <dbReference type="NCBI Taxonomy" id="170994"/>
    <lineage>
        <taxon>Bacteria</taxon>
        <taxon>Bacillati</taxon>
        <taxon>Actinomycetota</taxon>
        <taxon>Actinomycetes</taxon>
        <taxon>Micrococcales</taxon>
        <taxon>Brevibacteriaceae</taxon>
        <taxon>Brevibacterium</taxon>
    </lineage>
</organism>
<sequence>MGEGRGASPVAMTIDSAASTRPSARCTAPCSTRTDDAFVLATITIDYLAEVLWPGEVEIRTRLTKVGNSSIGLEQLLINEGEVRAKATSVMVLTNINTRRSAPLSDEAKD</sequence>
<dbReference type="Pfam" id="PF13279">
    <property type="entry name" value="4HBT_2"/>
    <property type="match status" value="1"/>
</dbReference>
<dbReference type="SUPFAM" id="SSF54637">
    <property type="entry name" value="Thioesterase/thiol ester dehydrase-isomerase"/>
    <property type="match status" value="1"/>
</dbReference>
<accession>A0A2N6VIY2</accession>
<dbReference type="Proteomes" id="UP000235598">
    <property type="component" value="Unassembled WGS sequence"/>
</dbReference>
<evidence type="ECO:0000313" key="3">
    <source>
        <dbReference type="Proteomes" id="UP000235598"/>
    </source>
</evidence>
<name>A0A2N6VIY2_9MICO</name>
<dbReference type="InterPro" id="IPR029069">
    <property type="entry name" value="HotDog_dom_sf"/>
</dbReference>